<gene>
    <name evidence="4" type="ORF">Gasu_03290</name>
</gene>
<dbReference type="Gramene" id="EME32557">
    <property type="protein sequence ID" value="EME32557"/>
    <property type="gene ID" value="Gasu_03290"/>
</dbReference>
<dbReference type="EMBL" id="KB454485">
    <property type="protein sequence ID" value="EME32557.1"/>
    <property type="molecule type" value="Genomic_DNA"/>
</dbReference>
<name>M2XQP5_GALSU</name>
<dbReference type="KEGG" id="gsl:Gasu_03290"/>
<dbReference type="EC" id="2.7.7.63" evidence="4"/>
<keyword evidence="4" id="KW-0548">Nucleotidyltransferase</keyword>
<keyword evidence="4" id="KW-0436">Ligase</keyword>
<dbReference type="UniPathway" id="UPA00537">
    <property type="reaction ID" value="UER00595"/>
</dbReference>
<dbReference type="GO" id="GO:0016874">
    <property type="term" value="F:ligase activity"/>
    <property type="evidence" value="ECO:0007669"/>
    <property type="project" value="UniProtKB-KW"/>
</dbReference>
<dbReference type="OMA" id="MYLIEPK"/>
<feature type="domain" description="BPL/LPL catalytic" evidence="3">
    <location>
        <begin position="25"/>
        <end position="210"/>
    </location>
</feature>
<dbReference type="CDD" id="cd16443">
    <property type="entry name" value="LplA"/>
    <property type="match status" value="1"/>
</dbReference>
<reference evidence="5" key="1">
    <citation type="journal article" date="2013" name="Science">
        <title>Gene transfer from bacteria and archaea facilitated evolution of an extremophilic eukaryote.</title>
        <authorList>
            <person name="Schonknecht G."/>
            <person name="Chen W.H."/>
            <person name="Ternes C.M."/>
            <person name="Barbier G.G."/>
            <person name="Shrestha R.P."/>
            <person name="Stanke M."/>
            <person name="Brautigam A."/>
            <person name="Baker B.J."/>
            <person name="Banfield J.F."/>
            <person name="Garavito R.M."/>
            <person name="Carr K."/>
            <person name="Wilkerson C."/>
            <person name="Rensing S.A."/>
            <person name="Gagneul D."/>
            <person name="Dickenson N.E."/>
            <person name="Oesterhelt C."/>
            <person name="Lercher M.J."/>
            <person name="Weber A.P."/>
        </authorList>
    </citation>
    <scope>NUCLEOTIDE SEQUENCE [LARGE SCALE GENOMIC DNA]</scope>
    <source>
        <strain evidence="5">074W</strain>
    </source>
</reference>
<dbReference type="GeneID" id="17091125"/>
<dbReference type="Proteomes" id="UP000030680">
    <property type="component" value="Unassembled WGS sequence"/>
</dbReference>
<dbReference type="OrthoDB" id="201621at2759"/>
<comment type="similarity">
    <text evidence="2">Belongs to the LplA family.</text>
</comment>
<evidence type="ECO:0000256" key="2">
    <source>
        <dbReference type="ARBA" id="ARBA00008242"/>
    </source>
</evidence>
<dbReference type="PANTHER" id="PTHR12561:SF3">
    <property type="entry name" value="LIPOYLTRANSFERASE 1, MITOCHONDRIAL"/>
    <property type="match status" value="1"/>
</dbReference>
<evidence type="ECO:0000259" key="3">
    <source>
        <dbReference type="PROSITE" id="PS51733"/>
    </source>
</evidence>
<evidence type="ECO:0000256" key="1">
    <source>
        <dbReference type="ARBA" id="ARBA00005085"/>
    </source>
</evidence>
<dbReference type="Gene3D" id="3.30.930.10">
    <property type="entry name" value="Bira Bifunctional Protein, Domain 2"/>
    <property type="match status" value="1"/>
</dbReference>
<dbReference type="GO" id="GO:0005737">
    <property type="term" value="C:cytoplasm"/>
    <property type="evidence" value="ECO:0007669"/>
    <property type="project" value="TreeGrafter"/>
</dbReference>
<dbReference type="GO" id="GO:0017118">
    <property type="term" value="F:lipoyltransferase activity"/>
    <property type="evidence" value="ECO:0007669"/>
    <property type="project" value="TreeGrafter"/>
</dbReference>
<dbReference type="InterPro" id="IPR004143">
    <property type="entry name" value="BPL_LPL_catalytic"/>
</dbReference>
<organism evidence="4 5">
    <name type="scientific">Galdieria sulphuraria</name>
    <name type="common">Red alga</name>
    <dbReference type="NCBI Taxonomy" id="130081"/>
    <lineage>
        <taxon>Eukaryota</taxon>
        <taxon>Rhodophyta</taxon>
        <taxon>Bangiophyceae</taxon>
        <taxon>Galdieriales</taxon>
        <taxon>Galdieriaceae</taxon>
        <taxon>Galdieria</taxon>
    </lineage>
</organism>
<keyword evidence="4" id="KW-0808">Transferase</keyword>
<proteinExistence type="inferred from homology"/>
<protein>
    <submittedName>
        <fullName evidence="4">Lipoate-protein ligase A</fullName>
        <ecNumber evidence="4">2.7.7.63</ecNumber>
    </submittedName>
</protein>
<dbReference type="InterPro" id="IPR045864">
    <property type="entry name" value="aa-tRNA-synth_II/BPL/LPL"/>
</dbReference>
<dbReference type="PANTHER" id="PTHR12561">
    <property type="entry name" value="LIPOATE-PROTEIN LIGASE"/>
    <property type="match status" value="1"/>
</dbReference>
<keyword evidence="5" id="KW-1185">Reference proteome</keyword>
<accession>M2XQP5</accession>
<comment type="pathway">
    <text evidence="1">Protein modification; protein lipoylation via exogenous pathway; protein N(6)-(lipoyl)lysine from lipoate: step 2/2.</text>
</comment>
<dbReference type="GO" id="GO:0016779">
    <property type="term" value="F:nucleotidyltransferase activity"/>
    <property type="evidence" value="ECO:0007669"/>
    <property type="project" value="UniProtKB-KW"/>
</dbReference>
<dbReference type="eggNOG" id="KOG3159">
    <property type="taxonomic scope" value="Eukaryota"/>
</dbReference>
<dbReference type="SUPFAM" id="SSF55681">
    <property type="entry name" value="Class II aaRS and biotin synthetases"/>
    <property type="match status" value="1"/>
</dbReference>
<dbReference type="Pfam" id="PF21948">
    <property type="entry name" value="LplA-B_cat"/>
    <property type="match status" value="1"/>
</dbReference>
<sequence>MCLCYFTTSRNVFKNLATEEFFLKCFENNILLFYCNSASVVVGRNQNIFKEVNVEFCGSNGLCIARRRSGGGCVYHDLGNLNVSLITTRRKFSKTRLLECIQSALQKDFHIPVHISERNDLRLFDRKVAGSAYRITAERAYHHTTLLVQADLWRLEEALHCSEKFTVETKATESIRSKVCNLTEYKRSLHIMDICRAISKEWYSQSLKVVPEQGFMLFDNDDIGRLSSQIEKEYKQLNSVQWIWGEGPAYSLRCHLLFRWGFIDMSLRVEKGNRIIGVDMHSASGIPFHLRESMTQAMIGLNCLGNVLRDRIIELTKNEGKNYGEQFQEIATWFLSNLPTLGNIERAGNINIQNEYRR</sequence>
<dbReference type="AlphaFoldDB" id="M2XQP5"/>
<dbReference type="InterPro" id="IPR004562">
    <property type="entry name" value="LipoylTrfase_LipoateP_Ligase"/>
</dbReference>
<evidence type="ECO:0000313" key="5">
    <source>
        <dbReference type="Proteomes" id="UP000030680"/>
    </source>
</evidence>
<dbReference type="RefSeq" id="XP_005709077.1">
    <property type="nucleotide sequence ID" value="XM_005709020.1"/>
</dbReference>
<dbReference type="PROSITE" id="PS51733">
    <property type="entry name" value="BPL_LPL_CATALYTIC"/>
    <property type="match status" value="1"/>
</dbReference>
<evidence type="ECO:0000313" key="4">
    <source>
        <dbReference type="EMBL" id="EME32557.1"/>
    </source>
</evidence>
<dbReference type="GO" id="GO:0009249">
    <property type="term" value="P:protein lipoylation"/>
    <property type="evidence" value="ECO:0007669"/>
    <property type="project" value="InterPro"/>
</dbReference>
<dbReference type="STRING" id="130081.M2XQP5"/>